<organism evidence="5 6">
    <name type="scientific">Anaerostipes rhamnosivorans</name>
    <dbReference type="NCBI Taxonomy" id="1229621"/>
    <lineage>
        <taxon>Bacteria</taxon>
        <taxon>Bacillati</taxon>
        <taxon>Bacillota</taxon>
        <taxon>Clostridia</taxon>
        <taxon>Lachnospirales</taxon>
        <taxon>Lachnospiraceae</taxon>
        <taxon>Anaerostipes</taxon>
    </lineage>
</organism>
<accession>A0A4P8IGM3</accession>
<evidence type="ECO:0000259" key="4">
    <source>
        <dbReference type="Pfam" id="PF01881"/>
    </source>
</evidence>
<evidence type="ECO:0000256" key="1">
    <source>
        <dbReference type="ARBA" id="ARBA00005937"/>
    </source>
</evidence>
<dbReference type="Proteomes" id="UP000298653">
    <property type="component" value="Chromosome"/>
</dbReference>
<dbReference type="OrthoDB" id="86642at2"/>
<proteinExistence type="inferred from homology"/>
<sequence>MDLQVFEVRLKVYLLKDIPVDTVQKKTAALIDICLSRDEALLEFHETNQFKNYSFGNPYPLEKDKLYKKDKVYVITIRTIDPRLAEVFSGKLKNERSEEMQALTCEYKIIPKKHKIIDTIYSISPVIVKAERYWRGFFSLEEYEKRLTVNLIKKYNNFCSTKIDEDFEFIRMIQVQNRAPIAVAYKKIKLLGDKIALKVADNELSQELSYMTLGTGLGEINARGAGFVNYRWM</sequence>
<feature type="domain" description="CRISPR associated protein Cas6 C-terminal" evidence="4">
    <location>
        <begin position="119"/>
        <end position="229"/>
    </location>
</feature>
<dbReference type="Pfam" id="PF01881">
    <property type="entry name" value="Cas_Cas6_C"/>
    <property type="match status" value="1"/>
</dbReference>
<protein>
    <recommendedName>
        <fullName evidence="4">CRISPR associated protein Cas6 C-terminal domain-containing protein</fullName>
    </recommendedName>
</protein>
<evidence type="ECO:0000256" key="2">
    <source>
        <dbReference type="ARBA" id="ARBA00022884"/>
    </source>
</evidence>
<keyword evidence="3" id="KW-0051">Antiviral defense</keyword>
<dbReference type="EMBL" id="CP040058">
    <property type="protein sequence ID" value="QCP36111.1"/>
    <property type="molecule type" value="Genomic_DNA"/>
</dbReference>
<evidence type="ECO:0000313" key="6">
    <source>
        <dbReference type="Proteomes" id="UP000298653"/>
    </source>
</evidence>
<dbReference type="AlphaFoldDB" id="A0A4P8IGM3"/>
<dbReference type="RefSeq" id="WP_137329388.1">
    <property type="nucleotide sequence ID" value="NZ_CP040058.1"/>
</dbReference>
<dbReference type="GO" id="GO:0051607">
    <property type="term" value="P:defense response to virus"/>
    <property type="evidence" value="ECO:0007669"/>
    <property type="project" value="UniProtKB-KW"/>
</dbReference>
<dbReference type="Gene3D" id="3.30.70.1900">
    <property type="match status" value="1"/>
</dbReference>
<gene>
    <name evidence="5" type="ORF">AR1Y2_2657</name>
</gene>
<dbReference type="PANTHER" id="PTHR36984">
    <property type="entry name" value="CRISPR-ASSOCIATED ENDORIBONUCLEASE CAS6 1"/>
    <property type="match status" value="1"/>
</dbReference>
<dbReference type="GO" id="GO:0016788">
    <property type="term" value="F:hydrolase activity, acting on ester bonds"/>
    <property type="evidence" value="ECO:0007669"/>
    <property type="project" value="InterPro"/>
</dbReference>
<dbReference type="GO" id="GO:0003723">
    <property type="term" value="F:RNA binding"/>
    <property type="evidence" value="ECO:0007669"/>
    <property type="project" value="UniProtKB-KW"/>
</dbReference>
<keyword evidence="2" id="KW-0694">RNA-binding</keyword>
<comment type="similarity">
    <text evidence="1">Belongs to the CRISPR-associated protein Cas6/Cse3/CasE family.</text>
</comment>
<keyword evidence="6" id="KW-1185">Reference proteome</keyword>
<name>A0A4P8IGM3_9FIRM</name>
<evidence type="ECO:0000256" key="3">
    <source>
        <dbReference type="ARBA" id="ARBA00023118"/>
    </source>
</evidence>
<reference evidence="5 6" key="1">
    <citation type="submission" date="2019-05" db="EMBL/GenBank/DDBJ databases">
        <title>Complete genome sequencing of Anaerostipes rhamnosivorans.</title>
        <authorList>
            <person name="Bui T.P.N."/>
            <person name="de Vos W.M."/>
        </authorList>
    </citation>
    <scope>NUCLEOTIDE SEQUENCE [LARGE SCALE GENOMIC DNA]</scope>
    <source>
        <strain evidence="5 6">1y2</strain>
    </source>
</reference>
<dbReference type="InterPro" id="IPR049435">
    <property type="entry name" value="Cas_Cas6_C"/>
</dbReference>
<dbReference type="InterPro" id="IPR010156">
    <property type="entry name" value="CRISPR-assoc_prot_Cas6"/>
</dbReference>
<dbReference type="KEGG" id="arf:AR1Y2_2657"/>
<dbReference type="PANTHER" id="PTHR36984:SF1">
    <property type="entry name" value="CRISPR-ASSOCIATED ENDORIBONUCLEASE CAS6 1"/>
    <property type="match status" value="1"/>
</dbReference>
<evidence type="ECO:0000313" key="5">
    <source>
        <dbReference type="EMBL" id="QCP36111.1"/>
    </source>
</evidence>